<dbReference type="EMBL" id="LT906441">
    <property type="protein sequence ID" value="SNV30458.1"/>
    <property type="molecule type" value="Genomic_DNA"/>
</dbReference>
<evidence type="ECO:0000256" key="5">
    <source>
        <dbReference type="ARBA" id="ARBA00022691"/>
    </source>
</evidence>
<dbReference type="NCBIfam" id="TIGR00138">
    <property type="entry name" value="rsmG_gidB"/>
    <property type="match status" value="1"/>
</dbReference>
<keyword evidence="1 6" id="KW-0963">Cytoplasm</keyword>
<feature type="region of interest" description="Disordered" evidence="7">
    <location>
        <begin position="1"/>
        <end position="50"/>
    </location>
</feature>
<accession>A0A239W945</accession>
<comment type="caution">
    <text evidence="6">Lacks conserved residue(s) required for the propagation of feature annotation.</text>
</comment>
<reference evidence="8 9" key="1">
    <citation type="submission" date="2017-06" db="EMBL/GenBank/DDBJ databases">
        <authorList>
            <consortium name="Pathogen Informatics"/>
        </authorList>
    </citation>
    <scope>NUCLEOTIDE SEQUENCE [LARGE SCALE GENOMIC DNA]</scope>
    <source>
        <strain evidence="8 9">NCTC11865</strain>
    </source>
</reference>
<dbReference type="GO" id="GO:0070043">
    <property type="term" value="F:rRNA (guanine-N7-)-methyltransferase activity"/>
    <property type="evidence" value="ECO:0007669"/>
    <property type="project" value="UniProtKB-UniRule"/>
</dbReference>
<evidence type="ECO:0000256" key="6">
    <source>
        <dbReference type="HAMAP-Rule" id="MF_00074"/>
    </source>
</evidence>
<evidence type="ECO:0000313" key="8">
    <source>
        <dbReference type="EMBL" id="SNV30458.1"/>
    </source>
</evidence>
<comment type="similarity">
    <text evidence="6">Belongs to the methyltransferase superfamily. RNA methyltransferase RsmG family.</text>
</comment>
<keyword evidence="5 6" id="KW-0949">S-adenosyl-L-methionine</keyword>
<evidence type="ECO:0000256" key="3">
    <source>
        <dbReference type="ARBA" id="ARBA00022603"/>
    </source>
</evidence>
<sequence>MDDRCGSAPVAGDRDWCRNASGDHDRSAAARDDPSQGTSEVPLSSSTVEENTAARDIYKEKYSDIKRYVDILSSDGVTQGLIGPRETPRLWQRHIFNSAAVAQLIPEGLRVADVGSGAGLPGIPVALLRPDVQITLIEPLARRCQFLTTVVDELHLDDQVTVIRSRAEDLHMSFDVVTARAVANLTKLLAWTAPLFLPSGELLALKGESVDKEIAKADKELRKRRLDAEVLIVRAAADADPTRVVRVRHA</sequence>
<dbReference type="InterPro" id="IPR003682">
    <property type="entry name" value="rRNA_ssu_MeTfrase_G"/>
</dbReference>
<dbReference type="SUPFAM" id="SSF53335">
    <property type="entry name" value="S-adenosyl-L-methionine-dependent methyltransferases"/>
    <property type="match status" value="1"/>
</dbReference>
<evidence type="ECO:0000313" key="9">
    <source>
        <dbReference type="Proteomes" id="UP000215332"/>
    </source>
</evidence>
<keyword evidence="3 6" id="KW-0489">Methyltransferase</keyword>
<dbReference type="EC" id="2.1.1.-" evidence="6"/>
<comment type="subcellular location">
    <subcellularLocation>
        <location evidence="6">Cytoplasm</location>
    </subcellularLocation>
</comment>
<comment type="function">
    <text evidence="6">Specifically methylates the N7 position of a guanine in 16S rRNA.</text>
</comment>
<evidence type="ECO:0000256" key="4">
    <source>
        <dbReference type="ARBA" id="ARBA00022679"/>
    </source>
</evidence>
<proteinExistence type="inferred from homology"/>
<dbReference type="KEGG" id="cgrn:4412665_00416"/>
<feature type="binding site" evidence="6">
    <location>
        <position position="120"/>
    </location>
    <ligand>
        <name>S-adenosyl-L-methionine</name>
        <dbReference type="ChEBI" id="CHEBI:59789"/>
    </ligand>
</feature>
<dbReference type="eggNOG" id="COG0357">
    <property type="taxonomic scope" value="Bacteria"/>
</dbReference>
<feature type="binding site" evidence="6">
    <location>
        <position position="180"/>
    </location>
    <ligand>
        <name>S-adenosyl-L-methionine</name>
        <dbReference type="ChEBI" id="CHEBI:59789"/>
    </ligand>
</feature>
<dbReference type="CDD" id="cd02440">
    <property type="entry name" value="AdoMet_MTases"/>
    <property type="match status" value="1"/>
</dbReference>
<feature type="binding site" evidence="6">
    <location>
        <position position="115"/>
    </location>
    <ligand>
        <name>S-adenosyl-L-methionine</name>
        <dbReference type="ChEBI" id="CHEBI:59789"/>
    </ligand>
</feature>
<organism evidence="8 9">
    <name type="scientific">Cutibacterium granulosum</name>
    <dbReference type="NCBI Taxonomy" id="33011"/>
    <lineage>
        <taxon>Bacteria</taxon>
        <taxon>Bacillati</taxon>
        <taxon>Actinomycetota</taxon>
        <taxon>Actinomycetes</taxon>
        <taxon>Propionibacteriales</taxon>
        <taxon>Propionibacteriaceae</taxon>
        <taxon>Cutibacterium</taxon>
    </lineage>
</organism>
<keyword evidence="2 6" id="KW-0698">rRNA processing</keyword>
<evidence type="ECO:0000256" key="7">
    <source>
        <dbReference type="SAM" id="MobiDB-lite"/>
    </source>
</evidence>
<feature type="compositionally biased region" description="Basic and acidic residues" evidence="7">
    <location>
        <begin position="12"/>
        <end position="34"/>
    </location>
</feature>
<keyword evidence="4 6" id="KW-0808">Transferase</keyword>
<dbReference type="HAMAP" id="MF_00074">
    <property type="entry name" value="16SrRNA_methyltr_G"/>
    <property type="match status" value="1"/>
</dbReference>
<dbReference type="Pfam" id="PF02527">
    <property type="entry name" value="GidB"/>
    <property type="match status" value="1"/>
</dbReference>
<dbReference type="Gene3D" id="3.40.50.150">
    <property type="entry name" value="Vaccinia Virus protein VP39"/>
    <property type="match status" value="1"/>
</dbReference>
<dbReference type="GO" id="GO:0005829">
    <property type="term" value="C:cytosol"/>
    <property type="evidence" value="ECO:0007669"/>
    <property type="project" value="TreeGrafter"/>
</dbReference>
<feature type="binding site" evidence="6">
    <location>
        <begin position="167"/>
        <end position="168"/>
    </location>
    <ligand>
        <name>S-adenosyl-L-methionine</name>
        <dbReference type="ChEBI" id="CHEBI:59789"/>
    </ligand>
</feature>
<dbReference type="AlphaFoldDB" id="A0A239W945"/>
<dbReference type="PANTHER" id="PTHR31760:SF0">
    <property type="entry name" value="S-ADENOSYL-L-METHIONINE-DEPENDENT METHYLTRANSFERASES SUPERFAMILY PROTEIN"/>
    <property type="match status" value="1"/>
</dbReference>
<name>A0A239W945_9ACTN</name>
<feature type="compositionally biased region" description="Polar residues" evidence="7">
    <location>
        <begin position="35"/>
        <end position="50"/>
    </location>
</feature>
<evidence type="ECO:0000256" key="2">
    <source>
        <dbReference type="ARBA" id="ARBA00022552"/>
    </source>
</evidence>
<dbReference type="PANTHER" id="PTHR31760">
    <property type="entry name" value="S-ADENOSYL-L-METHIONINE-DEPENDENT METHYLTRANSFERASES SUPERFAMILY PROTEIN"/>
    <property type="match status" value="1"/>
</dbReference>
<dbReference type="InterPro" id="IPR029063">
    <property type="entry name" value="SAM-dependent_MTases_sf"/>
</dbReference>
<protein>
    <recommendedName>
        <fullName evidence="6">Ribosomal RNA small subunit methyltransferase G</fullName>
        <ecNumber evidence="6">2.1.1.-</ecNumber>
    </recommendedName>
    <alternativeName>
        <fullName evidence="6">16S rRNA 7-methylguanosine methyltransferase</fullName>
        <shortName evidence="6">16S rRNA m7G methyltransferase</shortName>
    </alternativeName>
</protein>
<dbReference type="Proteomes" id="UP000215332">
    <property type="component" value="Chromosome 1"/>
</dbReference>
<evidence type="ECO:0000256" key="1">
    <source>
        <dbReference type="ARBA" id="ARBA00022490"/>
    </source>
</evidence>
<gene>
    <name evidence="6 8" type="primary">rsmG</name>
    <name evidence="8" type="ORF">SAMEA4412665_00416</name>
</gene>